<feature type="region of interest" description="Disordered" evidence="5">
    <location>
        <begin position="1"/>
        <end position="28"/>
    </location>
</feature>
<accession>A0AAQ3RBN6</accession>
<dbReference type="Pfam" id="PF00106">
    <property type="entry name" value="adh_short"/>
    <property type="match status" value="1"/>
</dbReference>
<name>A0AAQ3RBN6_9PEZI</name>
<reference evidence="6 7" key="1">
    <citation type="submission" date="2023-11" db="EMBL/GenBank/DDBJ databases">
        <title>An acidophilic fungus is an integral part of prey digestion in a carnivorous sundew plant.</title>
        <authorList>
            <person name="Tsai I.J."/>
        </authorList>
    </citation>
    <scope>NUCLEOTIDE SEQUENCE [LARGE SCALE GENOMIC DNA]</scope>
    <source>
        <strain evidence="6">169a</strain>
    </source>
</reference>
<comment type="similarity">
    <text evidence="1 4">Belongs to the short-chain dehydrogenases/reductases (SDR) family.</text>
</comment>
<dbReference type="InterPro" id="IPR002347">
    <property type="entry name" value="SDR_fam"/>
</dbReference>
<dbReference type="PRINTS" id="PR00081">
    <property type="entry name" value="GDHRDH"/>
</dbReference>
<keyword evidence="7" id="KW-1185">Reference proteome</keyword>
<dbReference type="Proteomes" id="UP001303373">
    <property type="component" value="Chromosome 4"/>
</dbReference>
<evidence type="ECO:0000256" key="5">
    <source>
        <dbReference type="SAM" id="MobiDB-lite"/>
    </source>
</evidence>
<dbReference type="AlphaFoldDB" id="A0AAQ3RBN6"/>
<dbReference type="PRINTS" id="PR00080">
    <property type="entry name" value="SDRFAMILY"/>
</dbReference>
<dbReference type="SUPFAM" id="SSF51735">
    <property type="entry name" value="NAD(P)-binding Rossmann-fold domains"/>
    <property type="match status" value="1"/>
</dbReference>
<evidence type="ECO:0000256" key="2">
    <source>
        <dbReference type="ARBA" id="ARBA00022857"/>
    </source>
</evidence>
<dbReference type="InterPro" id="IPR036291">
    <property type="entry name" value="NAD(P)-bd_dom_sf"/>
</dbReference>
<keyword evidence="2" id="KW-0521">NADP</keyword>
<organism evidence="6 7">
    <name type="scientific">Acrodontium crateriforme</name>
    <dbReference type="NCBI Taxonomy" id="150365"/>
    <lineage>
        <taxon>Eukaryota</taxon>
        <taxon>Fungi</taxon>
        <taxon>Dikarya</taxon>
        <taxon>Ascomycota</taxon>
        <taxon>Pezizomycotina</taxon>
        <taxon>Dothideomycetes</taxon>
        <taxon>Dothideomycetidae</taxon>
        <taxon>Mycosphaerellales</taxon>
        <taxon>Teratosphaeriaceae</taxon>
        <taxon>Acrodontium</taxon>
    </lineage>
</organism>
<dbReference type="PANTHER" id="PTHR24322">
    <property type="entry name" value="PKSB"/>
    <property type="match status" value="1"/>
</dbReference>
<proteinExistence type="inferred from homology"/>
<dbReference type="EMBL" id="CP138583">
    <property type="protein sequence ID" value="WPH00373.1"/>
    <property type="molecule type" value="Genomic_DNA"/>
</dbReference>
<evidence type="ECO:0008006" key="8">
    <source>
        <dbReference type="Google" id="ProtNLM"/>
    </source>
</evidence>
<protein>
    <recommendedName>
        <fullName evidence="8">NAD(P)-binding protein</fullName>
    </recommendedName>
</protein>
<evidence type="ECO:0000256" key="4">
    <source>
        <dbReference type="RuleBase" id="RU000363"/>
    </source>
</evidence>
<dbReference type="GO" id="GO:0016616">
    <property type="term" value="F:oxidoreductase activity, acting on the CH-OH group of donors, NAD or NADP as acceptor"/>
    <property type="evidence" value="ECO:0007669"/>
    <property type="project" value="TreeGrafter"/>
</dbReference>
<gene>
    <name evidence="6" type="ORF">R9X50_00320000</name>
</gene>
<evidence type="ECO:0000256" key="3">
    <source>
        <dbReference type="ARBA" id="ARBA00023002"/>
    </source>
</evidence>
<dbReference type="InterPro" id="IPR020904">
    <property type="entry name" value="Sc_DH/Rdtase_CS"/>
</dbReference>
<dbReference type="CDD" id="cd05339">
    <property type="entry name" value="17beta-HSDXI-like_SDR_c"/>
    <property type="match status" value="1"/>
</dbReference>
<evidence type="ECO:0000313" key="6">
    <source>
        <dbReference type="EMBL" id="WPH00373.1"/>
    </source>
</evidence>
<evidence type="ECO:0000256" key="1">
    <source>
        <dbReference type="ARBA" id="ARBA00006484"/>
    </source>
</evidence>
<dbReference type="PANTHER" id="PTHR24322:SF736">
    <property type="entry name" value="RETINOL DEHYDROGENASE 10"/>
    <property type="match status" value="1"/>
</dbReference>
<evidence type="ECO:0000313" key="7">
    <source>
        <dbReference type="Proteomes" id="UP001303373"/>
    </source>
</evidence>
<sequence length="391" mass="41972">MAQNRPFRRGANNAASQRQDDKRSGDHGTNAMDKTWFEHLTIDLIVHVLANSVFHPFIAWLVPVCLRATEVPLTSPKVLGSCVYAGLVSLCWLFGVVDQRIAYGLPRELDWSDEVVVITGGASGLGKTLAEIYGMRGASVAILDVRMPKTDESDGLARVQFYECDVGDADAVEKAKTRIEDDLGAPTILINNAGIVHGKPLLSLSAPEIQKTISVNLISHFNTIRTFLPAMLASPTGGTIVTVASVLGKLGARNLSDYTASKAGLIAMHASLRAELSSSAAPPGAENVRMVLVTPGQLSTALFKGVKTPSSFFGPVVEPVGLAREIVKMVDAGQSGEISLPLYARWIECLHVLPVGVQRMVRWLSGMDQAMDSFSKEDVSVHAAASRRKDD</sequence>
<keyword evidence="3" id="KW-0560">Oxidoreductase</keyword>
<dbReference type="PROSITE" id="PS00061">
    <property type="entry name" value="ADH_SHORT"/>
    <property type="match status" value="1"/>
</dbReference>
<dbReference type="Gene3D" id="3.40.50.720">
    <property type="entry name" value="NAD(P)-binding Rossmann-like Domain"/>
    <property type="match status" value="1"/>
</dbReference>